<keyword evidence="7 10" id="KW-0675">Receptor</keyword>
<dbReference type="SMART" id="SM00399">
    <property type="entry name" value="ZnF_C4"/>
    <property type="match status" value="1"/>
</dbReference>
<evidence type="ECO:0000313" key="10">
    <source>
        <dbReference type="EMBL" id="ASL70547.1"/>
    </source>
</evidence>
<keyword evidence="3" id="KW-0862">Zinc</keyword>
<dbReference type="GO" id="GO:0030154">
    <property type="term" value="P:cell differentiation"/>
    <property type="evidence" value="ECO:0007669"/>
    <property type="project" value="TreeGrafter"/>
</dbReference>
<keyword evidence="4" id="KW-0805">Transcription regulation</keyword>
<evidence type="ECO:0000256" key="4">
    <source>
        <dbReference type="ARBA" id="ARBA00023015"/>
    </source>
</evidence>
<dbReference type="InterPro" id="IPR013088">
    <property type="entry name" value="Znf_NHR/GATA"/>
</dbReference>
<evidence type="ECO:0000256" key="6">
    <source>
        <dbReference type="ARBA" id="ARBA00023163"/>
    </source>
</evidence>
<keyword evidence="8" id="KW-0539">Nucleus</keyword>
<evidence type="ECO:0000256" key="1">
    <source>
        <dbReference type="ARBA" id="ARBA00022723"/>
    </source>
</evidence>
<keyword evidence="2" id="KW-0863">Zinc-finger</keyword>
<keyword evidence="5" id="KW-0238">DNA-binding</keyword>
<dbReference type="PRINTS" id="PR00047">
    <property type="entry name" value="STROIDFINGER"/>
</dbReference>
<sequence length="439" mass="52135">MEYCQIENAKTNICEQNFIDTVSFEIYLNNKRAEKNRSEVKYNFGNCKICNDKATGIHFGICTCEGCKGFFRRSLTKHKKYRCRNKTQSCEIRPKQRKKCRLCRWNACINAGMSIKSVKMGRIPNSMKQTNLSCIKSNDLPNKKLFFCLSLKNLAKQNKIDYLKTIDTQNFVPRTTLTEGFLNNSSIENIIIFSLLRDKSFQIFREQTLEFEIQERKALKILETDCKKVTKTRFDRIRIAEIKRLFMVFLKTHAYSMFRILSDLPCFKEIKEKDLNTIIKRNFFSILTLRTLKLFLNDDYFLMLDSRTQLNRELYSIILDKKVCDHLFDYVCNLKSLNLGQHEISLLVPFFLSIFSKFNKRLIKETKSNHEILCFSKNNIEINDNLEDPYSLREINKYYTEALYYEFNINRRTNEFMEKLVKVVHVAHEINEMCLEIQV</sequence>
<dbReference type="GO" id="GO:0000978">
    <property type="term" value="F:RNA polymerase II cis-regulatory region sequence-specific DNA binding"/>
    <property type="evidence" value="ECO:0007669"/>
    <property type="project" value="TreeGrafter"/>
</dbReference>
<evidence type="ECO:0000259" key="9">
    <source>
        <dbReference type="PROSITE" id="PS51030"/>
    </source>
</evidence>
<evidence type="ECO:0000256" key="8">
    <source>
        <dbReference type="ARBA" id="ARBA00023242"/>
    </source>
</evidence>
<dbReference type="InterPro" id="IPR001628">
    <property type="entry name" value="Znf_hrmn_rcpt"/>
</dbReference>
<keyword evidence="1" id="KW-0479">Metal-binding</keyword>
<dbReference type="SUPFAM" id="SSF48508">
    <property type="entry name" value="Nuclear receptor ligand-binding domain"/>
    <property type="match status" value="1"/>
</dbReference>
<evidence type="ECO:0000256" key="3">
    <source>
        <dbReference type="ARBA" id="ARBA00022833"/>
    </source>
</evidence>
<dbReference type="Pfam" id="PF00105">
    <property type="entry name" value="zf-C4"/>
    <property type="match status" value="1"/>
</dbReference>
<dbReference type="GO" id="GO:0004879">
    <property type="term" value="F:nuclear receptor activity"/>
    <property type="evidence" value="ECO:0007669"/>
    <property type="project" value="TreeGrafter"/>
</dbReference>
<dbReference type="AlphaFoldDB" id="A0A221CB21"/>
<protein>
    <submittedName>
        <fullName evidence="10">Nuclear receptor</fullName>
    </submittedName>
</protein>
<dbReference type="GO" id="GO:0008270">
    <property type="term" value="F:zinc ion binding"/>
    <property type="evidence" value="ECO:0007669"/>
    <property type="project" value="UniProtKB-KW"/>
</dbReference>
<dbReference type="PROSITE" id="PS51030">
    <property type="entry name" value="NUCLEAR_REC_DBD_2"/>
    <property type="match status" value="1"/>
</dbReference>
<dbReference type="PANTHER" id="PTHR24082">
    <property type="entry name" value="NUCLEAR HORMONE RECEPTOR"/>
    <property type="match status" value="1"/>
</dbReference>
<dbReference type="SUPFAM" id="SSF57716">
    <property type="entry name" value="Glucocorticoid receptor-like (DNA-binding domain)"/>
    <property type="match status" value="1"/>
</dbReference>
<dbReference type="GO" id="GO:0009755">
    <property type="term" value="P:hormone-mediated signaling pathway"/>
    <property type="evidence" value="ECO:0007669"/>
    <property type="project" value="TreeGrafter"/>
</dbReference>
<evidence type="ECO:0000256" key="7">
    <source>
        <dbReference type="ARBA" id="ARBA00023170"/>
    </source>
</evidence>
<dbReference type="PANTHER" id="PTHR24082:SF473">
    <property type="entry name" value="ECDYSONE-INDUCED PROTEIN 75B, ISOFORM B"/>
    <property type="match status" value="1"/>
</dbReference>
<dbReference type="InterPro" id="IPR035500">
    <property type="entry name" value="NHR-like_dom_sf"/>
</dbReference>
<reference evidence="10" key="1">
    <citation type="journal article" date="2017" name="Gen. Comp. Endocrinol.">
        <title>Genome-wide identification of nuclear receptor (NR) genes and the evolutionary significance of the NR1O subfamily in the monogonont rotifer Brachionus spp.</title>
        <authorList>
            <person name="Kim D.H."/>
            <person name="Kim H.S."/>
            <person name="Hwang D.S."/>
            <person name="Kim H.J."/>
            <person name="Hagiwara A."/>
            <person name="Lee J.S."/>
            <person name="Jeong C.B."/>
        </authorList>
    </citation>
    <scope>NUCLEOTIDE SEQUENCE</scope>
</reference>
<evidence type="ECO:0000256" key="5">
    <source>
        <dbReference type="ARBA" id="ARBA00023125"/>
    </source>
</evidence>
<dbReference type="Gene3D" id="1.10.565.10">
    <property type="entry name" value="Retinoid X Receptor"/>
    <property type="match status" value="1"/>
</dbReference>
<name>A0A221CB21_9BILA</name>
<evidence type="ECO:0000256" key="2">
    <source>
        <dbReference type="ARBA" id="ARBA00022771"/>
    </source>
</evidence>
<keyword evidence="6" id="KW-0804">Transcription</keyword>
<dbReference type="Gene3D" id="3.30.50.10">
    <property type="entry name" value="Erythroid Transcription Factor GATA-1, subunit A"/>
    <property type="match status" value="1"/>
</dbReference>
<proteinExistence type="predicted"/>
<dbReference type="EMBL" id="MF360863">
    <property type="protein sequence ID" value="ASL70547.1"/>
    <property type="molecule type" value="Genomic_DNA"/>
</dbReference>
<organism evidence="10">
    <name type="scientific">Brachionus calyciflorus</name>
    <dbReference type="NCBI Taxonomy" id="104777"/>
    <lineage>
        <taxon>Eukaryota</taxon>
        <taxon>Metazoa</taxon>
        <taxon>Spiralia</taxon>
        <taxon>Gnathifera</taxon>
        <taxon>Rotifera</taxon>
        <taxon>Eurotatoria</taxon>
        <taxon>Monogononta</taxon>
        <taxon>Pseudotrocha</taxon>
        <taxon>Ploima</taxon>
        <taxon>Brachionidae</taxon>
        <taxon>Brachionus</taxon>
    </lineage>
</organism>
<dbReference type="PROSITE" id="PS00031">
    <property type="entry name" value="NUCLEAR_REC_DBD_1"/>
    <property type="match status" value="1"/>
</dbReference>
<feature type="domain" description="Nuclear receptor" evidence="9">
    <location>
        <begin position="44"/>
        <end position="120"/>
    </location>
</feature>
<dbReference type="GO" id="GO:0045944">
    <property type="term" value="P:positive regulation of transcription by RNA polymerase II"/>
    <property type="evidence" value="ECO:0007669"/>
    <property type="project" value="TreeGrafter"/>
</dbReference>
<reference evidence="10" key="2">
    <citation type="submission" date="2017-06" db="EMBL/GenBank/DDBJ databases">
        <authorList>
            <person name="Kim H.J."/>
            <person name="Triplett B.A."/>
        </authorList>
    </citation>
    <scope>NUCLEOTIDE SEQUENCE</scope>
</reference>
<dbReference type="InterPro" id="IPR050234">
    <property type="entry name" value="Nuclear_hormone_rcpt_NR1"/>
</dbReference>
<dbReference type="GO" id="GO:0000122">
    <property type="term" value="P:negative regulation of transcription by RNA polymerase II"/>
    <property type="evidence" value="ECO:0007669"/>
    <property type="project" value="TreeGrafter"/>
</dbReference>
<accession>A0A221CB21</accession>